<gene>
    <name evidence="2" type="ORF">HX830_10455</name>
</gene>
<dbReference type="RefSeq" id="WP_177100048.1">
    <property type="nucleotide sequence ID" value="NZ_JACAQA010000005.1"/>
</dbReference>
<evidence type="ECO:0000256" key="1">
    <source>
        <dbReference type="SAM" id="MobiDB-lite"/>
    </source>
</evidence>
<name>A0A7Y7WRE1_9PSED</name>
<dbReference type="InterPro" id="IPR036736">
    <property type="entry name" value="ACP-like_sf"/>
</dbReference>
<accession>A0A7Y7WRE1</accession>
<dbReference type="Proteomes" id="UP000522864">
    <property type="component" value="Unassembled WGS sequence"/>
</dbReference>
<comment type="caution">
    <text evidence="2">The sequence shown here is derived from an EMBL/GenBank/DDBJ whole genome shotgun (WGS) entry which is preliminary data.</text>
</comment>
<protein>
    <submittedName>
        <fullName evidence="2">Acyl carrier protein</fullName>
    </submittedName>
</protein>
<evidence type="ECO:0000313" key="3">
    <source>
        <dbReference type="Proteomes" id="UP000522864"/>
    </source>
</evidence>
<dbReference type="AlphaFoldDB" id="A0A7Y7WRE1"/>
<organism evidence="2 3">
    <name type="scientific">Pseudomonas gingeri</name>
    <dbReference type="NCBI Taxonomy" id="117681"/>
    <lineage>
        <taxon>Bacteria</taxon>
        <taxon>Pseudomonadati</taxon>
        <taxon>Pseudomonadota</taxon>
        <taxon>Gammaproteobacteria</taxon>
        <taxon>Pseudomonadales</taxon>
        <taxon>Pseudomonadaceae</taxon>
        <taxon>Pseudomonas</taxon>
    </lineage>
</organism>
<dbReference type="EMBL" id="JACAQA010000005">
    <property type="protein sequence ID" value="NWB85302.1"/>
    <property type="molecule type" value="Genomic_DNA"/>
</dbReference>
<reference evidence="2 3" key="1">
    <citation type="submission" date="2020-04" db="EMBL/GenBank/DDBJ databases">
        <title>Molecular characterization of pseudomonads from Agaricus bisporus reveal novel blotch 2 pathogens in Western Europe.</title>
        <authorList>
            <person name="Taparia T."/>
            <person name="Krijger M."/>
            <person name="Haynes E."/>
            <person name="Elpinstone J.G."/>
            <person name="Noble R."/>
            <person name="Van Der Wolf J."/>
        </authorList>
    </citation>
    <scope>NUCLEOTIDE SEQUENCE [LARGE SCALE GENOMIC DNA]</scope>
    <source>
        <strain evidence="2 3">G9001</strain>
    </source>
</reference>
<feature type="compositionally biased region" description="Pro residues" evidence="1">
    <location>
        <begin position="83"/>
        <end position="96"/>
    </location>
</feature>
<sequence length="104" mass="11775">MNRLEIHQQICHSIEEQLSLKWSQDPSKATDNTCSLDLVELFHNLECLFDVRLDLNRDLIGITTLGDLSRFIYEKTRPAEPAGFPPPGTLPRPLPQRQPGRPGA</sequence>
<evidence type="ECO:0000313" key="2">
    <source>
        <dbReference type="EMBL" id="NWB85302.1"/>
    </source>
</evidence>
<feature type="region of interest" description="Disordered" evidence="1">
    <location>
        <begin position="78"/>
        <end position="104"/>
    </location>
</feature>
<proteinExistence type="predicted"/>
<dbReference type="SUPFAM" id="SSF47336">
    <property type="entry name" value="ACP-like"/>
    <property type="match status" value="1"/>
</dbReference>